<dbReference type="InterPro" id="IPR036565">
    <property type="entry name" value="Mur-like_cat_sf"/>
</dbReference>
<keyword evidence="2" id="KW-0132">Cell division</keyword>
<dbReference type="SUPFAM" id="SSF51984">
    <property type="entry name" value="MurCD N-terminal domain"/>
    <property type="match status" value="1"/>
</dbReference>
<dbReference type="PANTHER" id="PTHR43445:SF3">
    <property type="entry name" value="UDP-N-ACETYLMURAMATE--L-ALANINE LIGASE"/>
    <property type="match status" value="1"/>
</dbReference>
<dbReference type="Proteomes" id="UP000051841">
    <property type="component" value="Unassembled WGS sequence"/>
</dbReference>
<dbReference type="InterPro" id="IPR000713">
    <property type="entry name" value="Mur_ligase_N"/>
</dbReference>
<dbReference type="InterPro" id="IPR004101">
    <property type="entry name" value="Mur_ligase_C"/>
</dbReference>
<comment type="caution">
    <text evidence="12">The sequence shown here is derived from an EMBL/GenBank/DDBJ whole genome shotgun (WGS) entry which is preliminary data.</text>
</comment>
<protein>
    <submittedName>
        <fullName evidence="12">UDP-N-acetylmuramate--L-alanine ligase</fullName>
    </submittedName>
</protein>
<dbReference type="InterPro" id="IPR050061">
    <property type="entry name" value="MurCDEF_pg_biosynth"/>
</dbReference>
<evidence type="ECO:0000259" key="11">
    <source>
        <dbReference type="Pfam" id="PF08245"/>
    </source>
</evidence>
<evidence type="ECO:0000256" key="3">
    <source>
        <dbReference type="ARBA" id="ARBA00022741"/>
    </source>
</evidence>
<keyword evidence="1 12" id="KW-0436">Ligase</keyword>
<dbReference type="GO" id="GO:0016881">
    <property type="term" value="F:acid-amino acid ligase activity"/>
    <property type="evidence" value="ECO:0007669"/>
    <property type="project" value="InterPro"/>
</dbReference>
<proteinExistence type="predicted"/>
<dbReference type="Pfam" id="PF01225">
    <property type="entry name" value="Mur_ligase"/>
    <property type="match status" value="1"/>
</dbReference>
<feature type="domain" description="Mur ligase C-terminal" evidence="10">
    <location>
        <begin position="300"/>
        <end position="375"/>
    </location>
</feature>
<dbReference type="Pfam" id="PF02875">
    <property type="entry name" value="Mur_ligase_C"/>
    <property type="match status" value="1"/>
</dbReference>
<dbReference type="PATRIC" id="fig|1410657.5.peg.809"/>
<organism evidence="12 13">
    <name type="scientific">Kandleria vitulina DSM 20405</name>
    <dbReference type="NCBI Taxonomy" id="1410657"/>
    <lineage>
        <taxon>Bacteria</taxon>
        <taxon>Bacillati</taxon>
        <taxon>Bacillota</taxon>
        <taxon>Erysipelotrichia</taxon>
        <taxon>Erysipelotrichales</taxon>
        <taxon>Coprobacillaceae</taxon>
        <taxon>Kandleria</taxon>
    </lineage>
</organism>
<reference evidence="12 13" key="1">
    <citation type="journal article" date="2015" name="Genome Announc.">
        <title>Expanding the biotechnology potential of lactobacilli through comparative genomics of 213 strains and associated genera.</title>
        <authorList>
            <person name="Sun Z."/>
            <person name="Harris H.M."/>
            <person name="McCann A."/>
            <person name="Guo C."/>
            <person name="Argimon S."/>
            <person name="Zhang W."/>
            <person name="Yang X."/>
            <person name="Jeffery I.B."/>
            <person name="Cooney J.C."/>
            <person name="Kagawa T.F."/>
            <person name="Liu W."/>
            <person name="Song Y."/>
            <person name="Salvetti E."/>
            <person name="Wrobel A."/>
            <person name="Rasinkangas P."/>
            <person name="Parkhill J."/>
            <person name="Rea M.C."/>
            <person name="O'Sullivan O."/>
            <person name="Ritari J."/>
            <person name="Douillard F.P."/>
            <person name="Paul Ross R."/>
            <person name="Yang R."/>
            <person name="Briner A.E."/>
            <person name="Felis G.E."/>
            <person name="de Vos W.M."/>
            <person name="Barrangou R."/>
            <person name="Klaenhammer T.R."/>
            <person name="Caufield P.W."/>
            <person name="Cui Y."/>
            <person name="Zhang H."/>
            <person name="O'Toole P.W."/>
        </authorList>
    </citation>
    <scope>NUCLEOTIDE SEQUENCE [LARGE SCALE GENOMIC DNA]</scope>
    <source>
        <strain evidence="12 13">DSM 20405</strain>
    </source>
</reference>
<dbReference type="GO" id="GO:0005524">
    <property type="term" value="F:ATP binding"/>
    <property type="evidence" value="ECO:0007669"/>
    <property type="project" value="UniProtKB-KW"/>
</dbReference>
<evidence type="ECO:0000259" key="9">
    <source>
        <dbReference type="Pfam" id="PF01225"/>
    </source>
</evidence>
<dbReference type="GO" id="GO:0071555">
    <property type="term" value="P:cell wall organization"/>
    <property type="evidence" value="ECO:0007669"/>
    <property type="project" value="UniProtKB-KW"/>
</dbReference>
<keyword evidence="6" id="KW-0573">Peptidoglycan synthesis</keyword>
<dbReference type="InterPro" id="IPR036615">
    <property type="entry name" value="Mur_ligase_C_dom_sf"/>
</dbReference>
<dbReference type="Gene3D" id="3.90.190.20">
    <property type="entry name" value="Mur ligase, C-terminal domain"/>
    <property type="match status" value="1"/>
</dbReference>
<dbReference type="Gene3D" id="3.40.1190.10">
    <property type="entry name" value="Mur-like, catalytic domain"/>
    <property type="match status" value="1"/>
</dbReference>
<accession>A0A0R2HNX9</accession>
<keyword evidence="13" id="KW-1185">Reference proteome</keyword>
<evidence type="ECO:0000256" key="7">
    <source>
        <dbReference type="ARBA" id="ARBA00023306"/>
    </source>
</evidence>
<dbReference type="Gene3D" id="3.40.50.720">
    <property type="entry name" value="NAD(P)-binding Rossmann-like Domain"/>
    <property type="match status" value="1"/>
</dbReference>
<dbReference type="GO" id="GO:0008360">
    <property type="term" value="P:regulation of cell shape"/>
    <property type="evidence" value="ECO:0007669"/>
    <property type="project" value="UniProtKB-KW"/>
</dbReference>
<dbReference type="PANTHER" id="PTHR43445">
    <property type="entry name" value="UDP-N-ACETYLMURAMATE--L-ALANINE LIGASE-RELATED"/>
    <property type="match status" value="1"/>
</dbReference>
<name>A0A0R2HNX9_9FIRM</name>
<evidence type="ECO:0000256" key="8">
    <source>
        <dbReference type="ARBA" id="ARBA00023316"/>
    </source>
</evidence>
<gene>
    <name evidence="12" type="ORF">IV49_GL000775</name>
</gene>
<dbReference type="AlphaFoldDB" id="A0A0R2HNX9"/>
<keyword evidence="4" id="KW-0067">ATP-binding</keyword>
<keyword evidence="5" id="KW-0133">Cell shape</keyword>
<evidence type="ECO:0000256" key="5">
    <source>
        <dbReference type="ARBA" id="ARBA00022960"/>
    </source>
</evidence>
<evidence type="ECO:0000256" key="1">
    <source>
        <dbReference type="ARBA" id="ARBA00022598"/>
    </source>
</evidence>
<evidence type="ECO:0000256" key="2">
    <source>
        <dbReference type="ARBA" id="ARBA00022618"/>
    </source>
</evidence>
<keyword evidence="8" id="KW-0961">Cell wall biogenesis/degradation</keyword>
<evidence type="ECO:0000313" key="12">
    <source>
        <dbReference type="EMBL" id="KRN51306.1"/>
    </source>
</evidence>
<keyword evidence="3" id="KW-0547">Nucleotide-binding</keyword>
<dbReference type="Pfam" id="PF08245">
    <property type="entry name" value="Mur_ligase_M"/>
    <property type="match status" value="1"/>
</dbReference>
<dbReference type="GO" id="GO:0009252">
    <property type="term" value="P:peptidoglycan biosynthetic process"/>
    <property type="evidence" value="ECO:0007669"/>
    <property type="project" value="UniProtKB-KW"/>
</dbReference>
<feature type="domain" description="Mur ligase N-terminal catalytic" evidence="9">
    <location>
        <begin position="5"/>
        <end position="103"/>
    </location>
</feature>
<evidence type="ECO:0000259" key="10">
    <source>
        <dbReference type="Pfam" id="PF02875"/>
    </source>
</evidence>
<sequence>MKKMYYFVGIKGSGMASLAEILHDLGHEVAGSDIDKYIFIEEELKRRGIPIYSWNKDNIKDGMHVITGNDFDRSNPEVAAAQDNPNVICQNYCEFLGDFFNNFISIGIGGTHGKTTTTGMCYHLFKDYDKTNVLIGDGTGYAVKDAKYFVSEVDEFRNHFKHYYNDYALINNVEYDHVDYFKTFEDYKKVFEEYGNRAKKMAVIWGDDPYLPHMNWTKPVCKFGLNDNNDIQAKNVINNDKGLSFDVYAHGELFGHFALPFYGMHTLYDTLAVITLGYLEGMDAEYMQKQLSTFEGVKRRYTVKEKGDCIFVDDYAHHPTAVQYVLEETRTRYPGKQIIAVFQPDRFSRALRFAKRFAAAMDLADHPFFLDFPDNAHPEPGIDIDVTEITQYIPRAKIVKTDKEHAKMLAAYDNAVYVFMSSKDIYKLEELVIEAKG</sequence>
<keyword evidence="7" id="KW-0131">Cell cycle</keyword>
<evidence type="ECO:0000256" key="4">
    <source>
        <dbReference type="ARBA" id="ARBA00022840"/>
    </source>
</evidence>
<feature type="domain" description="Mur ligase central" evidence="11">
    <location>
        <begin position="108"/>
        <end position="276"/>
    </location>
</feature>
<dbReference type="EMBL" id="JQBL01000002">
    <property type="protein sequence ID" value="KRN51306.1"/>
    <property type="molecule type" value="Genomic_DNA"/>
</dbReference>
<dbReference type="SUPFAM" id="SSF53623">
    <property type="entry name" value="MurD-like peptide ligases, catalytic domain"/>
    <property type="match status" value="1"/>
</dbReference>
<evidence type="ECO:0000313" key="13">
    <source>
        <dbReference type="Proteomes" id="UP000051841"/>
    </source>
</evidence>
<evidence type="ECO:0000256" key="6">
    <source>
        <dbReference type="ARBA" id="ARBA00022984"/>
    </source>
</evidence>
<dbReference type="InterPro" id="IPR013221">
    <property type="entry name" value="Mur_ligase_cen"/>
</dbReference>
<dbReference type="GO" id="GO:0051301">
    <property type="term" value="P:cell division"/>
    <property type="evidence" value="ECO:0007669"/>
    <property type="project" value="UniProtKB-KW"/>
</dbReference>
<dbReference type="SUPFAM" id="SSF53244">
    <property type="entry name" value="MurD-like peptide ligases, peptide-binding domain"/>
    <property type="match status" value="1"/>
</dbReference>